<dbReference type="GO" id="GO:0006508">
    <property type="term" value="P:proteolysis"/>
    <property type="evidence" value="ECO:0007669"/>
    <property type="project" value="UniProtKB-KW"/>
</dbReference>
<dbReference type="EMBL" id="CAJNOT010000594">
    <property type="protein sequence ID" value="CAF1030463.1"/>
    <property type="molecule type" value="Genomic_DNA"/>
</dbReference>
<feature type="transmembrane region" description="Helical" evidence="8">
    <location>
        <begin position="148"/>
        <end position="167"/>
    </location>
</feature>
<dbReference type="Proteomes" id="UP000663864">
    <property type="component" value="Unassembled WGS sequence"/>
</dbReference>
<organism evidence="10 11">
    <name type="scientific">Rotaria sordida</name>
    <dbReference type="NCBI Taxonomy" id="392033"/>
    <lineage>
        <taxon>Eukaryota</taxon>
        <taxon>Metazoa</taxon>
        <taxon>Spiralia</taxon>
        <taxon>Gnathifera</taxon>
        <taxon>Rotifera</taxon>
        <taxon>Eurotatoria</taxon>
        <taxon>Bdelloidea</taxon>
        <taxon>Philodinida</taxon>
        <taxon>Philodinidae</taxon>
        <taxon>Rotaria</taxon>
    </lineage>
</organism>
<feature type="transmembrane region" description="Helical" evidence="8">
    <location>
        <begin position="179"/>
        <end position="201"/>
    </location>
</feature>
<keyword evidence="3" id="KW-0645">Protease</keyword>
<keyword evidence="6 8" id="KW-1133">Transmembrane helix</keyword>
<dbReference type="GO" id="GO:0004252">
    <property type="term" value="F:serine-type endopeptidase activity"/>
    <property type="evidence" value="ECO:0007669"/>
    <property type="project" value="InterPro"/>
</dbReference>
<name>A0A814ITZ5_9BILA</name>
<dbReference type="PANTHER" id="PTHR43066">
    <property type="entry name" value="RHOMBOID-RELATED PROTEIN"/>
    <property type="match status" value="1"/>
</dbReference>
<evidence type="ECO:0000313" key="10">
    <source>
        <dbReference type="EMBL" id="CAF1030463.1"/>
    </source>
</evidence>
<dbReference type="FunFam" id="1.20.1540.10:FF:000008">
    <property type="entry name" value="RHOMBOID-like protein 13"/>
    <property type="match status" value="1"/>
</dbReference>
<evidence type="ECO:0000256" key="8">
    <source>
        <dbReference type="SAM" id="Phobius"/>
    </source>
</evidence>
<comment type="similarity">
    <text evidence="2">Belongs to the peptidase S54 family.</text>
</comment>
<evidence type="ECO:0000256" key="3">
    <source>
        <dbReference type="ARBA" id="ARBA00022670"/>
    </source>
</evidence>
<dbReference type="Pfam" id="PF01694">
    <property type="entry name" value="Rhomboid"/>
    <property type="match status" value="1"/>
</dbReference>
<accession>A0A814ITZ5</accession>
<evidence type="ECO:0000259" key="9">
    <source>
        <dbReference type="Pfam" id="PF01694"/>
    </source>
</evidence>
<evidence type="ECO:0000256" key="7">
    <source>
        <dbReference type="ARBA" id="ARBA00023136"/>
    </source>
</evidence>
<feature type="transmembrane region" description="Helical" evidence="8">
    <location>
        <begin position="207"/>
        <end position="229"/>
    </location>
</feature>
<gene>
    <name evidence="10" type="ORF">ZHD862_LOCUS14017</name>
</gene>
<dbReference type="AlphaFoldDB" id="A0A814ITZ5"/>
<feature type="transmembrane region" description="Helical" evidence="8">
    <location>
        <begin position="116"/>
        <end position="136"/>
    </location>
</feature>
<feature type="transmembrane region" description="Helical" evidence="8">
    <location>
        <begin position="37"/>
        <end position="58"/>
    </location>
</feature>
<evidence type="ECO:0000256" key="6">
    <source>
        <dbReference type="ARBA" id="ARBA00022989"/>
    </source>
</evidence>
<evidence type="ECO:0000256" key="5">
    <source>
        <dbReference type="ARBA" id="ARBA00022801"/>
    </source>
</evidence>
<sequence>MFSSRSRHTHYQQTNRSYYGIILLLAELSRSSHLPPITLIIIILNVLIYFDIFPLFGLSNNLQSVCVSTHAVLDQGDYMRILLAPFFHCDDMHLYYNIASFLYKGQQLETLFGGRYFALLVTILTISSSLMLVILGQLASSLFDNPEYLFTCAIGFSAVIFALKVITTHYTPDHSSYSLFSFIPISTKYIVWVELIVIQLITPNVSFLGHVAGILVGLLYTNGPLRYICNNIYNVMF</sequence>
<dbReference type="SUPFAM" id="SSF144091">
    <property type="entry name" value="Rhomboid-like"/>
    <property type="match status" value="1"/>
</dbReference>
<proteinExistence type="inferred from homology"/>
<reference evidence="10" key="1">
    <citation type="submission" date="2021-02" db="EMBL/GenBank/DDBJ databases">
        <authorList>
            <person name="Nowell W R."/>
        </authorList>
    </citation>
    <scope>NUCLEOTIDE SEQUENCE</scope>
</reference>
<evidence type="ECO:0000256" key="1">
    <source>
        <dbReference type="ARBA" id="ARBA00004141"/>
    </source>
</evidence>
<dbReference type="Gene3D" id="1.20.1540.10">
    <property type="entry name" value="Rhomboid-like"/>
    <property type="match status" value="1"/>
</dbReference>
<protein>
    <recommendedName>
        <fullName evidence="9">Peptidase S54 rhomboid domain-containing protein</fullName>
    </recommendedName>
</protein>
<evidence type="ECO:0000313" key="11">
    <source>
        <dbReference type="Proteomes" id="UP000663864"/>
    </source>
</evidence>
<feature type="domain" description="Peptidase S54 rhomboid" evidence="9">
    <location>
        <begin position="76"/>
        <end position="221"/>
    </location>
</feature>
<dbReference type="GO" id="GO:0016020">
    <property type="term" value="C:membrane"/>
    <property type="evidence" value="ECO:0007669"/>
    <property type="project" value="UniProtKB-SubCell"/>
</dbReference>
<dbReference type="PANTHER" id="PTHR43066:SF1">
    <property type="entry name" value="RHOMBOID PROTEIN 2"/>
    <property type="match status" value="1"/>
</dbReference>
<comment type="caution">
    <text evidence="10">The sequence shown here is derived from an EMBL/GenBank/DDBJ whole genome shotgun (WGS) entry which is preliminary data.</text>
</comment>
<keyword evidence="4 8" id="KW-0812">Transmembrane</keyword>
<dbReference type="InterPro" id="IPR022764">
    <property type="entry name" value="Peptidase_S54_rhomboid_dom"/>
</dbReference>
<dbReference type="InterPro" id="IPR035952">
    <property type="entry name" value="Rhomboid-like_sf"/>
</dbReference>
<comment type="subcellular location">
    <subcellularLocation>
        <location evidence="1">Membrane</location>
        <topology evidence="1">Multi-pass membrane protein</topology>
    </subcellularLocation>
</comment>
<evidence type="ECO:0000256" key="2">
    <source>
        <dbReference type="ARBA" id="ARBA00009045"/>
    </source>
</evidence>
<keyword evidence="7 8" id="KW-0472">Membrane</keyword>
<evidence type="ECO:0000256" key="4">
    <source>
        <dbReference type="ARBA" id="ARBA00022692"/>
    </source>
</evidence>
<keyword evidence="5" id="KW-0378">Hydrolase</keyword>